<keyword evidence="4 6" id="KW-0472">Membrane</keyword>
<evidence type="ECO:0000256" key="5">
    <source>
        <dbReference type="ARBA" id="ARBA00038359"/>
    </source>
</evidence>
<comment type="subcellular location">
    <subcellularLocation>
        <location evidence="1">Membrane</location>
        <topology evidence="1">Multi-pass membrane protein</topology>
    </subcellularLocation>
</comment>
<feature type="transmembrane region" description="Helical" evidence="6">
    <location>
        <begin position="214"/>
        <end position="237"/>
    </location>
</feature>
<dbReference type="PANTHER" id="PTHR33048:SF146">
    <property type="entry name" value="INTEGRAL MEMBRANE PROTEIN"/>
    <property type="match status" value="1"/>
</dbReference>
<protein>
    <recommendedName>
        <fullName evidence="7">Rhodopsin domain-containing protein</fullName>
    </recommendedName>
</protein>
<feature type="transmembrane region" description="Helical" evidence="6">
    <location>
        <begin position="177"/>
        <end position="202"/>
    </location>
</feature>
<dbReference type="InterPro" id="IPR049326">
    <property type="entry name" value="Rhodopsin_dom_fungi"/>
</dbReference>
<reference evidence="8 9" key="1">
    <citation type="submission" date="2023-08" db="EMBL/GenBank/DDBJ databases">
        <title>Black Yeasts Isolated from many extreme environments.</title>
        <authorList>
            <person name="Coleine C."/>
            <person name="Stajich J.E."/>
            <person name="Selbmann L."/>
        </authorList>
    </citation>
    <scope>NUCLEOTIDE SEQUENCE [LARGE SCALE GENOMIC DNA]</scope>
    <source>
        <strain evidence="8 9">CCFEE 5885</strain>
    </source>
</reference>
<dbReference type="Pfam" id="PF20684">
    <property type="entry name" value="Fung_rhodopsin"/>
    <property type="match status" value="1"/>
</dbReference>
<feature type="transmembrane region" description="Helical" evidence="6">
    <location>
        <begin position="134"/>
        <end position="154"/>
    </location>
</feature>
<evidence type="ECO:0000256" key="2">
    <source>
        <dbReference type="ARBA" id="ARBA00022692"/>
    </source>
</evidence>
<sequence>MTWIYNASPEINAQSHYPLIIGVCTGLTTLMTITVGLRMYVRAWMIKSIGTDDWVMLFSCVCSIIYNSLCITQSRYGLGLPISVRPVANLYKYSEVNFAGRPFYMAGITGFKVALCFAYLRITLNTRPIYRRIIWAIMIFTILSHLGGTLVLLFQCNPMKLSWRPKSVPGSCLPNDITFYVLAAITIFCDCLIFALPIPLLAKVQINRRRKFGLIAVFSLGAFTTVCSIMRMVQISIIARSGDSTMLVLWGTIEMNVGISLTCLPSLTPLFTWFANKAKSTGYSLRYARGKGTYDTKSSNAIQLEKRASRFAPGSSDAATTMNRSDSEERILSSIPGNGDMFITKTTKIEVQECDMDSDALNRRGW</sequence>
<keyword evidence="3 6" id="KW-1133">Transmembrane helix</keyword>
<evidence type="ECO:0000313" key="9">
    <source>
        <dbReference type="Proteomes" id="UP001345013"/>
    </source>
</evidence>
<feature type="transmembrane region" description="Helical" evidence="6">
    <location>
        <begin position="103"/>
        <end position="122"/>
    </location>
</feature>
<dbReference type="PANTHER" id="PTHR33048">
    <property type="entry name" value="PTH11-LIKE INTEGRAL MEMBRANE PROTEIN (AFU_ORTHOLOGUE AFUA_5G11245)"/>
    <property type="match status" value="1"/>
</dbReference>
<feature type="transmembrane region" description="Helical" evidence="6">
    <location>
        <begin position="20"/>
        <end position="41"/>
    </location>
</feature>
<comment type="similarity">
    <text evidence="5">Belongs to the SAT4 family.</text>
</comment>
<dbReference type="EMBL" id="JAVRRG010000014">
    <property type="protein sequence ID" value="KAK5098466.1"/>
    <property type="molecule type" value="Genomic_DNA"/>
</dbReference>
<evidence type="ECO:0000256" key="6">
    <source>
        <dbReference type="SAM" id="Phobius"/>
    </source>
</evidence>
<keyword evidence="2 6" id="KW-0812">Transmembrane</keyword>
<evidence type="ECO:0000256" key="1">
    <source>
        <dbReference type="ARBA" id="ARBA00004141"/>
    </source>
</evidence>
<evidence type="ECO:0000313" key="8">
    <source>
        <dbReference type="EMBL" id="KAK5098466.1"/>
    </source>
</evidence>
<dbReference type="InterPro" id="IPR052337">
    <property type="entry name" value="SAT4-like"/>
</dbReference>
<proteinExistence type="inferred from homology"/>
<dbReference type="Proteomes" id="UP001345013">
    <property type="component" value="Unassembled WGS sequence"/>
</dbReference>
<accession>A0ABR0KJG8</accession>
<evidence type="ECO:0000256" key="3">
    <source>
        <dbReference type="ARBA" id="ARBA00022989"/>
    </source>
</evidence>
<evidence type="ECO:0000256" key="4">
    <source>
        <dbReference type="ARBA" id="ARBA00023136"/>
    </source>
</evidence>
<keyword evidence="9" id="KW-1185">Reference proteome</keyword>
<evidence type="ECO:0000259" key="7">
    <source>
        <dbReference type="Pfam" id="PF20684"/>
    </source>
</evidence>
<gene>
    <name evidence="8" type="ORF">LTR24_001784</name>
</gene>
<comment type="caution">
    <text evidence="8">The sequence shown here is derived from an EMBL/GenBank/DDBJ whole genome shotgun (WGS) entry which is preliminary data.</text>
</comment>
<feature type="transmembrane region" description="Helical" evidence="6">
    <location>
        <begin position="53"/>
        <end position="76"/>
    </location>
</feature>
<feature type="domain" description="Rhodopsin" evidence="7">
    <location>
        <begin position="37"/>
        <end position="272"/>
    </location>
</feature>
<name>A0ABR0KJG8_9EURO</name>
<organism evidence="8 9">
    <name type="scientific">Lithohypha guttulata</name>
    <dbReference type="NCBI Taxonomy" id="1690604"/>
    <lineage>
        <taxon>Eukaryota</taxon>
        <taxon>Fungi</taxon>
        <taxon>Dikarya</taxon>
        <taxon>Ascomycota</taxon>
        <taxon>Pezizomycotina</taxon>
        <taxon>Eurotiomycetes</taxon>
        <taxon>Chaetothyriomycetidae</taxon>
        <taxon>Chaetothyriales</taxon>
        <taxon>Trichomeriaceae</taxon>
        <taxon>Lithohypha</taxon>
    </lineage>
</organism>
<feature type="transmembrane region" description="Helical" evidence="6">
    <location>
        <begin position="257"/>
        <end position="276"/>
    </location>
</feature>